<dbReference type="PROSITE" id="PS50011">
    <property type="entry name" value="PROTEIN_KINASE_DOM"/>
    <property type="match status" value="1"/>
</dbReference>
<reference evidence="4" key="1">
    <citation type="journal article" date="2010" name="Science">
        <title>The genome of the Western clawed frog Xenopus tropicalis.</title>
        <authorList>
            <person name="Hellsten U."/>
            <person name="Harland R.M."/>
            <person name="Gilchrist M.J."/>
            <person name="Hendrix D."/>
            <person name="Jurka J."/>
            <person name="Kapitonov V."/>
            <person name="Ovcharenko I."/>
            <person name="Putnam N.H."/>
            <person name="Shu S."/>
            <person name="Taher L."/>
            <person name="Blitz I.L."/>
            <person name="Blumberg B."/>
            <person name="Dichmann D.S."/>
            <person name="Dubchak I."/>
            <person name="Amaya E."/>
            <person name="Detter J.C."/>
            <person name="Fletcher R."/>
            <person name="Gerhard D.S."/>
            <person name="Goodstein D."/>
            <person name="Graves T."/>
            <person name="Grigoriev I.V."/>
            <person name="Grimwood J."/>
            <person name="Kawashima T."/>
            <person name="Lindquist E."/>
            <person name="Lucas S.M."/>
            <person name="Mead P.E."/>
            <person name="Mitros T."/>
            <person name="Ogino H."/>
            <person name="Ohta Y."/>
            <person name="Poliakov A.V."/>
            <person name="Pollet N."/>
            <person name="Robert J."/>
            <person name="Salamov A."/>
            <person name="Sater A.K."/>
            <person name="Schmutz J."/>
            <person name="Terry A."/>
            <person name="Vize P.D."/>
            <person name="Warren W.C."/>
            <person name="Wells D."/>
            <person name="Wills A."/>
            <person name="Wilson R.K."/>
            <person name="Zimmerman L.B."/>
            <person name="Zorn A.M."/>
            <person name="Grainger R."/>
            <person name="Grammer T."/>
            <person name="Khokha M.K."/>
            <person name="Richardson P.M."/>
            <person name="Rokhsar D.S."/>
        </authorList>
    </citation>
    <scope>NUCLEOTIDE SEQUENCE [LARGE SCALE GENOMIC DNA]</scope>
    <source>
        <strain evidence="4">Nigerian</strain>
    </source>
</reference>
<proteinExistence type="predicted"/>
<dbReference type="SMART" id="SM00220">
    <property type="entry name" value="S_TKc"/>
    <property type="match status" value="1"/>
</dbReference>
<dbReference type="InParanoid" id="A0A803J9N9"/>
<name>A0A803J9N9_XENTR</name>
<evidence type="ECO:0000259" key="3">
    <source>
        <dbReference type="PROSITE" id="PS50011"/>
    </source>
</evidence>
<dbReference type="SUPFAM" id="SSF56112">
    <property type="entry name" value="Protein kinase-like (PK-like)"/>
    <property type="match status" value="1"/>
</dbReference>
<dbReference type="InterPro" id="IPR000719">
    <property type="entry name" value="Prot_kinase_dom"/>
</dbReference>
<protein>
    <submittedName>
        <fullName evidence="4">Traf2 and NCK-interacting protein kinase</fullName>
    </submittedName>
</protein>
<dbReference type="PROSITE" id="PS00107">
    <property type="entry name" value="PROTEIN_KINASE_ATP"/>
    <property type="match status" value="1"/>
</dbReference>
<dbReference type="PANTHER" id="PTHR48015:SF41">
    <property type="entry name" value="TRAF2 AND NCK-INTERACTING PROTEIN KINASE"/>
    <property type="match status" value="1"/>
</dbReference>
<feature type="coiled-coil region" evidence="2">
    <location>
        <begin position="320"/>
        <end position="377"/>
    </location>
</feature>
<evidence type="ECO:0000256" key="1">
    <source>
        <dbReference type="PROSITE-ProRule" id="PRU10141"/>
    </source>
</evidence>
<dbReference type="InterPro" id="IPR011009">
    <property type="entry name" value="Kinase-like_dom_sf"/>
</dbReference>
<feature type="binding site" evidence="1">
    <location>
        <position position="56"/>
    </location>
    <ligand>
        <name>ATP</name>
        <dbReference type="ChEBI" id="CHEBI:30616"/>
    </ligand>
</feature>
<evidence type="ECO:0000313" key="4">
    <source>
        <dbReference type="Ensembl" id="ENSXETP00000104575"/>
    </source>
</evidence>
<dbReference type="Gene3D" id="3.30.200.20">
    <property type="entry name" value="Phosphorylase Kinase, domain 1"/>
    <property type="match status" value="1"/>
</dbReference>
<dbReference type="InterPro" id="IPR050285">
    <property type="entry name" value="STE20_Ser/Thr_kinase"/>
</dbReference>
<gene>
    <name evidence="4" type="primary">LOC100495971</name>
</gene>
<keyword evidence="1" id="KW-0547">Nucleotide-binding</keyword>
<dbReference type="Ensembl" id="ENSXETT00000119357">
    <property type="protein sequence ID" value="ENSXETP00000104575"/>
    <property type="gene ID" value="ENSXETG00000047519"/>
</dbReference>
<accession>A0A803J9N9</accession>
<evidence type="ECO:0000256" key="2">
    <source>
        <dbReference type="SAM" id="Coils"/>
    </source>
</evidence>
<sequence>MPFCAPRRKRTAEFGRLSEIYKPPDGRLTKETQIGEGGTGAVFMGHHHRRGKVAVKMANITRDEESVCREVSFLLKFSRHRNIASYYGAYYHPAPNEESSEYLELVLEYCSGGSLYDLIDSTEGQSLKETWIGYVCREVLKTLNHIHHHRAVHRDIKSPNVMLTKKGNIKLIDFGLCWDLDPQTGKCNQADGTAHWMAPEAFRRRDREPEFDTKCDIWSLGITAIEMAEGKTPYADQELVSDLIINNDSPRLISRTWSETFVSFLESCLEKDPSRRWSAEELLQHPFITELPPAKTIRAEIEEHLRAVQNRPAKQGLRAVRWARKQLRRARKQLRRAREQLRGAREHLWPRWAMEHLLRAREQLRQAREQLRQAREQLRPCCAMEHLRRACDFCATETSPEQKEAQQMALEGFACV</sequence>
<feature type="domain" description="Protein kinase" evidence="3">
    <location>
        <begin position="28"/>
        <end position="288"/>
    </location>
</feature>
<dbReference type="Pfam" id="PF00069">
    <property type="entry name" value="Pkinase"/>
    <property type="match status" value="1"/>
</dbReference>
<keyword evidence="2" id="KW-0175">Coiled coil</keyword>
<dbReference type="GO" id="GO:0004672">
    <property type="term" value="F:protein kinase activity"/>
    <property type="evidence" value="ECO:0007669"/>
    <property type="project" value="InterPro"/>
</dbReference>
<dbReference type="GeneTree" id="ENSGT00940000163015"/>
<keyword evidence="1" id="KW-0067">ATP-binding</keyword>
<dbReference type="PANTHER" id="PTHR48015">
    <property type="entry name" value="SERINE/THREONINE-PROTEIN KINASE TAO"/>
    <property type="match status" value="1"/>
</dbReference>
<reference evidence="4" key="2">
    <citation type="submission" date="2021-03" db="UniProtKB">
        <authorList>
            <consortium name="Ensembl"/>
        </authorList>
    </citation>
    <scope>IDENTIFICATION</scope>
</reference>
<dbReference type="AlphaFoldDB" id="A0A803J9N9"/>
<dbReference type="FunFam" id="1.10.510.10:FF:000421">
    <property type="entry name" value="Serine/threonine-protein kinase PAK 6"/>
    <property type="match status" value="1"/>
</dbReference>
<dbReference type="CDD" id="cd05122">
    <property type="entry name" value="PKc_STE"/>
    <property type="match status" value="1"/>
</dbReference>
<dbReference type="Gene3D" id="1.10.510.10">
    <property type="entry name" value="Transferase(Phosphotransferase) domain 1"/>
    <property type="match status" value="1"/>
</dbReference>
<organism evidence="4">
    <name type="scientific">Xenopus tropicalis</name>
    <name type="common">Western clawed frog</name>
    <name type="synonym">Silurana tropicalis</name>
    <dbReference type="NCBI Taxonomy" id="8364"/>
    <lineage>
        <taxon>Eukaryota</taxon>
        <taxon>Metazoa</taxon>
        <taxon>Chordata</taxon>
        <taxon>Craniata</taxon>
        <taxon>Vertebrata</taxon>
        <taxon>Euteleostomi</taxon>
        <taxon>Amphibia</taxon>
        <taxon>Batrachia</taxon>
        <taxon>Anura</taxon>
        <taxon>Pipoidea</taxon>
        <taxon>Pipidae</taxon>
        <taxon>Xenopodinae</taxon>
        <taxon>Xenopus</taxon>
        <taxon>Silurana</taxon>
    </lineage>
</organism>
<dbReference type="InterPro" id="IPR017441">
    <property type="entry name" value="Protein_kinase_ATP_BS"/>
</dbReference>
<dbReference type="GO" id="GO:0005524">
    <property type="term" value="F:ATP binding"/>
    <property type="evidence" value="ECO:0007669"/>
    <property type="project" value="UniProtKB-UniRule"/>
</dbReference>